<feature type="transmembrane region" description="Helical" evidence="1">
    <location>
        <begin position="59"/>
        <end position="80"/>
    </location>
</feature>
<keyword evidence="2" id="KW-0732">Signal</keyword>
<reference evidence="3" key="1">
    <citation type="submission" date="2020-01" db="EMBL/GenBank/DDBJ databases">
        <title>Genome sequence of Kobresia littledalei, the first chromosome-level genome in the family Cyperaceae.</title>
        <authorList>
            <person name="Qu G."/>
        </authorList>
    </citation>
    <scope>NUCLEOTIDE SEQUENCE</scope>
    <source>
        <strain evidence="3">C.B.Clarke</strain>
        <tissue evidence="3">Leaf</tissue>
    </source>
</reference>
<evidence type="ECO:0000256" key="1">
    <source>
        <dbReference type="SAM" id="Phobius"/>
    </source>
</evidence>
<evidence type="ECO:0000313" key="4">
    <source>
        <dbReference type="Proteomes" id="UP000623129"/>
    </source>
</evidence>
<keyword evidence="1" id="KW-1133">Transmembrane helix</keyword>
<accession>A0A833QLF3</accession>
<feature type="chain" id="PRO_5032472734" evidence="2">
    <location>
        <begin position="22"/>
        <end position="114"/>
    </location>
</feature>
<comment type="caution">
    <text evidence="3">The sequence shown here is derived from an EMBL/GenBank/DDBJ whole genome shotgun (WGS) entry which is preliminary data.</text>
</comment>
<dbReference type="AlphaFoldDB" id="A0A833QLF3"/>
<keyword evidence="4" id="KW-1185">Reference proteome</keyword>
<name>A0A833QLF3_9POAL</name>
<evidence type="ECO:0000313" key="3">
    <source>
        <dbReference type="EMBL" id="KAF3324714.1"/>
    </source>
</evidence>
<feature type="transmembrane region" description="Helical" evidence="1">
    <location>
        <begin position="92"/>
        <end position="110"/>
    </location>
</feature>
<evidence type="ECO:0000256" key="2">
    <source>
        <dbReference type="SAM" id="SignalP"/>
    </source>
</evidence>
<feature type="signal peptide" evidence="2">
    <location>
        <begin position="1"/>
        <end position="21"/>
    </location>
</feature>
<keyword evidence="1" id="KW-0472">Membrane</keyword>
<sequence length="114" mass="13201">MKFRVLLVFFCLSSCDEQRRSEIIGKGTISQQLDAFSDSLLPSLSRLLTLSIKTKNSNLLVRNTFLILLMCYFGSFEVLIRDLSFSSPILLLWFKLHFLFRFLLLAFFGVNAKH</sequence>
<keyword evidence="1" id="KW-0812">Transmembrane</keyword>
<gene>
    <name evidence="3" type="ORF">FCM35_KLT10871</name>
</gene>
<protein>
    <submittedName>
        <fullName evidence="3">Uncharacterized protein</fullName>
    </submittedName>
</protein>
<organism evidence="3 4">
    <name type="scientific">Carex littledalei</name>
    <dbReference type="NCBI Taxonomy" id="544730"/>
    <lineage>
        <taxon>Eukaryota</taxon>
        <taxon>Viridiplantae</taxon>
        <taxon>Streptophyta</taxon>
        <taxon>Embryophyta</taxon>
        <taxon>Tracheophyta</taxon>
        <taxon>Spermatophyta</taxon>
        <taxon>Magnoliopsida</taxon>
        <taxon>Liliopsida</taxon>
        <taxon>Poales</taxon>
        <taxon>Cyperaceae</taxon>
        <taxon>Cyperoideae</taxon>
        <taxon>Cariceae</taxon>
        <taxon>Carex</taxon>
        <taxon>Carex subgen. Euthyceras</taxon>
    </lineage>
</organism>
<dbReference type="Proteomes" id="UP000623129">
    <property type="component" value="Unassembled WGS sequence"/>
</dbReference>
<proteinExistence type="predicted"/>
<dbReference type="EMBL" id="SWLB01000021">
    <property type="protein sequence ID" value="KAF3324714.1"/>
    <property type="molecule type" value="Genomic_DNA"/>
</dbReference>